<dbReference type="PANTHER" id="PTHR38478">
    <property type="entry name" value="PEPTIDASE M1A AND M12B"/>
    <property type="match status" value="1"/>
</dbReference>
<dbReference type="InterPro" id="IPR033428">
    <property type="entry name" value="DUF5118"/>
</dbReference>
<name>A0A8J7UU31_9BACT</name>
<accession>A0A8J7UU31</accession>
<dbReference type="PANTHER" id="PTHR38478:SF1">
    <property type="entry name" value="ZINC DEPENDENT METALLOPROTEASE DOMAIN LIPOPROTEIN"/>
    <property type="match status" value="1"/>
</dbReference>
<dbReference type="InterPro" id="IPR032534">
    <property type="entry name" value="EcxA_zinc-bd"/>
</dbReference>
<dbReference type="Pfam" id="PF16313">
    <property type="entry name" value="DUF4953"/>
    <property type="match status" value="1"/>
</dbReference>
<keyword evidence="1" id="KW-0732">Signal</keyword>
<feature type="signal peptide" evidence="1">
    <location>
        <begin position="1"/>
        <end position="22"/>
    </location>
</feature>
<dbReference type="Pfam" id="PF17148">
    <property type="entry name" value="DUF5117"/>
    <property type="match status" value="1"/>
</dbReference>
<protein>
    <submittedName>
        <fullName evidence="5">Zinc-dependent metalloprotease</fullName>
    </submittedName>
</protein>
<evidence type="ECO:0000259" key="4">
    <source>
        <dbReference type="Pfam" id="PF17162"/>
    </source>
</evidence>
<dbReference type="CDD" id="cd04276">
    <property type="entry name" value="ZnMc_MMP_like_2"/>
    <property type="match status" value="1"/>
</dbReference>
<dbReference type="InterPro" id="IPR033413">
    <property type="entry name" value="DUF5117"/>
</dbReference>
<evidence type="ECO:0000256" key="1">
    <source>
        <dbReference type="SAM" id="SignalP"/>
    </source>
</evidence>
<evidence type="ECO:0000313" key="5">
    <source>
        <dbReference type="EMBL" id="MBP3193191.1"/>
    </source>
</evidence>
<comment type="caution">
    <text evidence="5">The sequence shown here is derived from an EMBL/GenBank/DDBJ whole genome shotgun (WGS) entry which is preliminary data.</text>
</comment>
<keyword evidence="6" id="KW-1185">Reference proteome</keyword>
<organism evidence="5 6">
    <name type="scientific">Natronogracilivirga saccharolytica</name>
    <dbReference type="NCBI Taxonomy" id="2812953"/>
    <lineage>
        <taxon>Bacteria</taxon>
        <taxon>Pseudomonadati</taxon>
        <taxon>Balneolota</taxon>
        <taxon>Balneolia</taxon>
        <taxon>Balneolales</taxon>
        <taxon>Cyclonatronaceae</taxon>
        <taxon>Natronogracilivirga</taxon>
    </lineage>
</organism>
<evidence type="ECO:0000259" key="3">
    <source>
        <dbReference type="Pfam" id="PF17148"/>
    </source>
</evidence>
<keyword evidence="5" id="KW-0482">Metalloprotease</keyword>
<feature type="domain" description="DUF5117" evidence="3">
    <location>
        <begin position="102"/>
        <end position="283"/>
    </location>
</feature>
<dbReference type="EMBL" id="JAFIDN010000008">
    <property type="protein sequence ID" value="MBP3193191.1"/>
    <property type="molecule type" value="Genomic_DNA"/>
</dbReference>
<dbReference type="SUPFAM" id="SSF55486">
    <property type="entry name" value="Metalloproteases ('zincins'), catalytic domain"/>
    <property type="match status" value="1"/>
</dbReference>
<dbReference type="InterPro" id="IPR034032">
    <property type="entry name" value="Zn_MMP-like_bac"/>
</dbReference>
<proteinExistence type="predicted"/>
<dbReference type="Gene3D" id="3.40.390.10">
    <property type="entry name" value="Collagenase (Catalytic Domain)"/>
    <property type="match status" value="1"/>
</dbReference>
<gene>
    <name evidence="5" type="ORF">NATSA_10990</name>
</gene>
<dbReference type="InterPro" id="IPR024079">
    <property type="entry name" value="MetalloPept_cat_dom_sf"/>
</dbReference>
<reference evidence="5" key="1">
    <citation type="submission" date="2021-02" db="EMBL/GenBank/DDBJ databases">
        <title>Natronogracilivirga saccharolytica gen. nov. sp. nov. a new anaerobic, haloalkiliphilic carbohydrate-fermenting bacterium from soda lake and proposing of Cyclonatronumiaceae fam. nov. in the phylum Balneolaeota.</title>
        <authorList>
            <person name="Zhilina T.N."/>
            <person name="Sorokin D.Y."/>
            <person name="Zavarzina D.G."/>
            <person name="Toshchakov S.V."/>
            <person name="Kublanov I.V."/>
        </authorList>
    </citation>
    <scope>NUCLEOTIDE SEQUENCE</scope>
    <source>
        <strain evidence="5">Z-1702</strain>
    </source>
</reference>
<keyword evidence="5" id="KW-0378">Hydrolase</keyword>
<dbReference type="GO" id="GO:0008237">
    <property type="term" value="F:metallopeptidase activity"/>
    <property type="evidence" value="ECO:0007669"/>
    <property type="project" value="UniProtKB-KW"/>
</dbReference>
<feature type="chain" id="PRO_5035263036" evidence="1">
    <location>
        <begin position="23"/>
        <end position="797"/>
    </location>
</feature>
<keyword evidence="5" id="KW-0645">Protease</keyword>
<dbReference type="PROSITE" id="PS51257">
    <property type="entry name" value="PROKAR_LIPOPROTEIN"/>
    <property type="match status" value="1"/>
</dbReference>
<dbReference type="Proteomes" id="UP000673975">
    <property type="component" value="Unassembled WGS sequence"/>
</dbReference>
<sequence length="797" mass="91112">MPLLRFLPLLSLILLFSSCTLFRTTAEPDEDIPEGVVEVGEPEPVTEYNEILEDAETEEGMFNVHMVDDKLYFEIPDKELGREVLMVSRFVRAQEGTGYGGIRLSNYVLRWEKRNDEILLRSVIHQSTADTTSSVYRAVRAATFEPIIASFEIEAIGPDSLSSLIEVTDLFTTDIPEFSPRERFNGRSIDSDRSYIERARAFPDNVEVSNVLTLQTERVPAGGRLRSISMMLNFSFLRLPEEPMQPRLHDERVGYFSVRQVDYSRPEHRAEQRRFITRWRLEKEDPDADLSEPKEPIVFYVDPGTPEFLVDYVIQGVNDWQPAFEEAGFKNAIKGKKAPEDDPDFSMEDSRYSMIRWMPSTTMNAFGPHVHDPRSGEIITSSIGMFHNVQNLLRNWYFVQGGAVDERMQDLPMPDSLMGRLVQMVVAHEVGHALGLPHNMKASATVPTDSLRSPTFTRKYGTTPSIMDYARMNYVAQPGDDAYMFPIVSIYDKFAIEWGYSPFPEAESADEERPFLNEIARRQEDEPMLLFGNLSSVDPTQQREALGDNHVKSTQYGIANLKRIMEFIVDAAGKDGENYETLEELYGSVIQQRNWMLGHVVNWIGGVYGERKVYGQEGAVYSPVSRERQTEALEYLLEEGFQTPDYLLDQELLDLIQPFGSSNQIKEGQRRLLFGVMSNSRLERMAELEATRNPDDVYPVDEMMTDLREGIWMELSGNSVEIDLYRRNLQRAYLDVMEMQVGGTFMRSSGEGAAMMRGHLRDLRRNVDEAIPASANNVTRYHLEDISERISDILDSD</sequence>
<evidence type="ECO:0000259" key="2">
    <source>
        <dbReference type="Pfam" id="PF16313"/>
    </source>
</evidence>
<dbReference type="AlphaFoldDB" id="A0A8J7UU31"/>
<evidence type="ECO:0000313" key="6">
    <source>
        <dbReference type="Proteomes" id="UP000673975"/>
    </source>
</evidence>
<dbReference type="Pfam" id="PF17162">
    <property type="entry name" value="DUF5118"/>
    <property type="match status" value="1"/>
</dbReference>
<feature type="domain" description="EcxA zinc-binding" evidence="2">
    <location>
        <begin position="412"/>
        <end position="716"/>
    </location>
</feature>
<feature type="domain" description="DUF5118" evidence="4">
    <location>
        <begin position="47"/>
        <end position="92"/>
    </location>
</feature>